<feature type="signal peptide" evidence="1">
    <location>
        <begin position="1"/>
        <end position="23"/>
    </location>
</feature>
<evidence type="ECO:0000313" key="3">
    <source>
        <dbReference type="Proteomes" id="UP001210231"/>
    </source>
</evidence>
<name>A0ABT4UGG6_9BACT</name>
<keyword evidence="3" id="KW-1185">Reference proteome</keyword>
<sequence>MKKLISKILFLALATIVSKNSTAQYYYKSIVQLKQTKQNFESLVKAKVKTVNVTAADAEDKPLENFKIVQRLAGQSKLITVSSAQSSQETVTITEFNQQFYPTKITDSSSFTLSTATYTYNNNGQLTELSSVSIDPTDSNNYSFREKQVFIYSKTGLPEKMYRVKDGVDTIEVRFITDPVENVPAIEEWWSKGRRIEAWYYIFDKNKNLTGVLRKSKKGQLLPDYLFEYNEDGTLNNYTTVTPGTSNYKIFYYKYNDLGLKDGELILNKQKQSEGSIDYEYVL</sequence>
<accession>A0ABT4UGG6</accession>
<dbReference type="Proteomes" id="UP001210231">
    <property type="component" value="Unassembled WGS sequence"/>
</dbReference>
<protein>
    <recommendedName>
        <fullName evidence="4">DUF4595 domain-containing protein</fullName>
    </recommendedName>
</protein>
<comment type="caution">
    <text evidence="2">The sequence shown here is derived from an EMBL/GenBank/DDBJ whole genome shotgun (WGS) entry which is preliminary data.</text>
</comment>
<reference evidence="2 3" key="1">
    <citation type="submission" date="2022-12" db="EMBL/GenBank/DDBJ databases">
        <title>Chitinophagaceae gen. sp. nov., a new member of the family Chitinophagaceae, isolated from soil in a chemical factory.</title>
        <authorList>
            <person name="Ke Z."/>
        </authorList>
    </citation>
    <scope>NUCLEOTIDE SEQUENCE [LARGE SCALE GENOMIC DNA]</scope>
    <source>
        <strain evidence="2 3">LY-5</strain>
    </source>
</reference>
<feature type="chain" id="PRO_5045643146" description="DUF4595 domain-containing protein" evidence="1">
    <location>
        <begin position="24"/>
        <end position="283"/>
    </location>
</feature>
<evidence type="ECO:0000313" key="2">
    <source>
        <dbReference type="EMBL" id="MDA3613926.1"/>
    </source>
</evidence>
<gene>
    <name evidence="2" type="ORF">O3P16_03845</name>
</gene>
<dbReference type="EMBL" id="JAQGEF010000003">
    <property type="protein sequence ID" value="MDA3613926.1"/>
    <property type="molecule type" value="Genomic_DNA"/>
</dbReference>
<dbReference type="RefSeq" id="WP_407030256.1">
    <property type="nucleotide sequence ID" value="NZ_JAQGEF010000003.1"/>
</dbReference>
<evidence type="ECO:0008006" key="4">
    <source>
        <dbReference type="Google" id="ProtNLM"/>
    </source>
</evidence>
<evidence type="ECO:0000256" key="1">
    <source>
        <dbReference type="SAM" id="SignalP"/>
    </source>
</evidence>
<proteinExistence type="predicted"/>
<dbReference type="Gene3D" id="2.180.10.10">
    <property type="entry name" value="RHS repeat-associated core"/>
    <property type="match status" value="1"/>
</dbReference>
<keyword evidence="1" id="KW-0732">Signal</keyword>
<organism evidence="2 3">
    <name type="scientific">Polluticaenibacter yanchengensis</name>
    <dbReference type="NCBI Taxonomy" id="3014562"/>
    <lineage>
        <taxon>Bacteria</taxon>
        <taxon>Pseudomonadati</taxon>
        <taxon>Bacteroidota</taxon>
        <taxon>Chitinophagia</taxon>
        <taxon>Chitinophagales</taxon>
        <taxon>Chitinophagaceae</taxon>
        <taxon>Polluticaenibacter</taxon>
    </lineage>
</organism>